<dbReference type="EMBL" id="JAJFAZ020000090">
    <property type="protein sequence ID" value="KAI5311033.1"/>
    <property type="molecule type" value="Genomic_DNA"/>
</dbReference>
<name>A0AAD4YJQ1_PRUDU</name>
<evidence type="ECO:0000313" key="1">
    <source>
        <dbReference type="EMBL" id="KAI5311033.1"/>
    </source>
</evidence>
<keyword evidence="2" id="KW-1185">Reference proteome</keyword>
<organism evidence="1 2">
    <name type="scientific">Prunus dulcis</name>
    <name type="common">Almond</name>
    <name type="synonym">Amygdalus dulcis</name>
    <dbReference type="NCBI Taxonomy" id="3755"/>
    <lineage>
        <taxon>Eukaryota</taxon>
        <taxon>Viridiplantae</taxon>
        <taxon>Streptophyta</taxon>
        <taxon>Embryophyta</taxon>
        <taxon>Tracheophyta</taxon>
        <taxon>Spermatophyta</taxon>
        <taxon>Magnoliopsida</taxon>
        <taxon>eudicotyledons</taxon>
        <taxon>Gunneridae</taxon>
        <taxon>Pentapetalae</taxon>
        <taxon>rosids</taxon>
        <taxon>fabids</taxon>
        <taxon>Rosales</taxon>
        <taxon>Rosaceae</taxon>
        <taxon>Amygdaloideae</taxon>
        <taxon>Amygdaleae</taxon>
        <taxon>Prunus</taxon>
    </lineage>
</organism>
<accession>A0AAD4YJQ1</accession>
<proteinExistence type="predicted"/>
<gene>
    <name evidence="1" type="ORF">L3X38_045620</name>
</gene>
<dbReference type="AlphaFoldDB" id="A0AAD4YJQ1"/>
<dbReference type="Proteomes" id="UP001054821">
    <property type="component" value="Unassembled WGS sequence"/>
</dbReference>
<protein>
    <submittedName>
        <fullName evidence="1">Uncharacterized protein</fullName>
    </submittedName>
</protein>
<comment type="caution">
    <text evidence="1">The sequence shown here is derived from an EMBL/GenBank/DDBJ whole genome shotgun (WGS) entry which is preliminary data.</text>
</comment>
<sequence>MDLVQYFSHSKEVWEGPQSSSATSCACLPQVSANKSPFINCMFDNNFFIAFSIKMLVPASMSQVVGSSGKPCHSGMLGC</sequence>
<evidence type="ECO:0000313" key="2">
    <source>
        <dbReference type="Proteomes" id="UP001054821"/>
    </source>
</evidence>
<reference evidence="1 2" key="1">
    <citation type="journal article" date="2022" name="G3 (Bethesda)">
        <title>Whole-genome sequence and methylome profiling of the almond [Prunus dulcis (Mill.) D.A. Webb] cultivar 'Nonpareil'.</title>
        <authorList>
            <person name="D'Amico-Willman K.M."/>
            <person name="Ouma W.Z."/>
            <person name="Meulia T."/>
            <person name="Sideli G.M."/>
            <person name="Gradziel T.M."/>
            <person name="Fresnedo-Ramirez J."/>
        </authorList>
    </citation>
    <scope>NUCLEOTIDE SEQUENCE [LARGE SCALE GENOMIC DNA]</scope>
    <source>
        <strain evidence="1">Clone GOH B32 T37-40</strain>
    </source>
</reference>